<dbReference type="InterPro" id="IPR014245">
    <property type="entry name" value="Spore_III_AF"/>
</dbReference>
<keyword evidence="1" id="KW-0812">Transmembrane</keyword>
<reference evidence="2 3" key="1">
    <citation type="submission" date="2021-10" db="EMBL/GenBank/DDBJ databases">
        <title>Anaerobic single-cell dispensing facilitates the cultivation of human gut bacteria.</title>
        <authorList>
            <person name="Afrizal A."/>
        </authorList>
    </citation>
    <scope>NUCLEOTIDE SEQUENCE [LARGE SCALE GENOMIC DNA]</scope>
    <source>
        <strain evidence="2 3">CLA-AA-H276</strain>
    </source>
</reference>
<comment type="caution">
    <text evidence="2">The sequence shown here is derived from an EMBL/GenBank/DDBJ whole genome shotgun (WGS) entry which is preliminary data.</text>
</comment>
<keyword evidence="1" id="KW-0472">Membrane</keyword>
<evidence type="ECO:0000313" key="2">
    <source>
        <dbReference type="EMBL" id="MCC2125195.1"/>
    </source>
</evidence>
<evidence type="ECO:0000256" key="1">
    <source>
        <dbReference type="SAM" id="Phobius"/>
    </source>
</evidence>
<dbReference type="RefSeq" id="WP_118770169.1">
    <property type="nucleotide sequence ID" value="NZ_JAJEPS010000002.1"/>
</dbReference>
<keyword evidence="1" id="KW-1133">Transmembrane helix</keyword>
<accession>A0AAE3DAJ4</accession>
<name>A0AAE3DAJ4_9FIRM</name>
<evidence type="ECO:0000313" key="3">
    <source>
        <dbReference type="Proteomes" id="UP001198220"/>
    </source>
</evidence>
<dbReference type="EMBL" id="JAJEPS010000002">
    <property type="protein sequence ID" value="MCC2125195.1"/>
    <property type="molecule type" value="Genomic_DNA"/>
</dbReference>
<protein>
    <submittedName>
        <fullName evidence="2">Stage III sporulation protein AF</fullName>
    </submittedName>
</protein>
<dbReference type="Proteomes" id="UP001198220">
    <property type="component" value="Unassembled WGS sequence"/>
</dbReference>
<feature type="transmembrane region" description="Helical" evidence="1">
    <location>
        <begin position="37"/>
        <end position="54"/>
    </location>
</feature>
<dbReference type="AlphaFoldDB" id="A0AAE3DAJ4"/>
<keyword evidence="3" id="KW-1185">Reference proteome</keyword>
<organism evidence="2 3">
    <name type="scientific">Hominiventricola filiformis</name>
    <dbReference type="NCBI Taxonomy" id="2885352"/>
    <lineage>
        <taxon>Bacteria</taxon>
        <taxon>Bacillati</taxon>
        <taxon>Bacillota</taxon>
        <taxon>Clostridia</taxon>
        <taxon>Lachnospirales</taxon>
        <taxon>Lachnospiraceae</taxon>
        <taxon>Hominiventricola</taxon>
    </lineage>
</organism>
<proteinExistence type="predicted"/>
<dbReference type="Pfam" id="PF09581">
    <property type="entry name" value="Spore_III_AF"/>
    <property type="match status" value="1"/>
</dbReference>
<sequence>MQAILDMVRMIAVFYLLEQMVLQLIPGERYERYVRFYLGLLLVLLLLQPVFQIFRLSEQLDQKVFLQEREMEEMPE</sequence>
<gene>
    <name evidence="2" type="ORF">LKD36_03265</name>
</gene>